<dbReference type="Gene3D" id="3.90.180.10">
    <property type="entry name" value="Medium-chain alcohol dehydrogenases, catalytic domain"/>
    <property type="match status" value="1"/>
</dbReference>
<evidence type="ECO:0000256" key="1">
    <source>
        <dbReference type="ARBA" id="ARBA00022857"/>
    </source>
</evidence>
<dbReference type="PANTHER" id="PTHR48106:SF13">
    <property type="entry name" value="QUINONE OXIDOREDUCTASE-RELATED"/>
    <property type="match status" value="1"/>
</dbReference>
<accession>A0A9W4E0M0</accession>
<dbReference type="InterPro" id="IPR013149">
    <property type="entry name" value="ADH-like_C"/>
</dbReference>
<dbReference type="AlphaFoldDB" id="A0A9W4E0M0"/>
<dbReference type="Pfam" id="PF08240">
    <property type="entry name" value="ADH_N"/>
    <property type="match status" value="1"/>
</dbReference>
<dbReference type="GO" id="GO:0003960">
    <property type="term" value="F:quinone reductase (NADPH) activity"/>
    <property type="evidence" value="ECO:0007669"/>
    <property type="project" value="TreeGrafter"/>
</dbReference>
<comment type="caution">
    <text evidence="4">The sequence shown here is derived from an EMBL/GenBank/DDBJ whole genome shotgun (WGS) entry which is preliminary data.</text>
</comment>
<dbReference type="GO" id="GO:0070402">
    <property type="term" value="F:NADPH binding"/>
    <property type="evidence" value="ECO:0007669"/>
    <property type="project" value="TreeGrafter"/>
</dbReference>
<proteinExistence type="predicted"/>
<keyword evidence="5" id="KW-1185">Reference proteome</keyword>
<reference evidence="4" key="1">
    <citation type="submission" date="2021-06" db="EMBL/GenBank/DDBJ databases">
        <authorList>
            <person name="Arsene-Ploetze F."/>
        </authorList>
    </citation>
    <scope>NUCLEOTIDE SEQUENCE</scope>
    <source>
        <strain evidence="4">SBRY1</strain>
    </source>
</reference>
<organism evidence="4 5">
    <name type="scientific">Actinacidiphila bryophytorum</name>
    <dbReference type="NCBI Taxonomy" id="1436133"/>
    <lineage>
        <taxon>Bacteria</taxon>
        <taxon>Bacillati</taxon>
        <taxon>Actinomycetota</taxon>
        <taxon>Actinomycetes</taxon>
        <taxon>Kitasatosporales</taxon>
        <taxon>Streptomycetaceae</taxon>
        <taxon>Actinacidiphila</taxon>
    </lineage>
</organism>
<dbReference type="InterPro" id="IPR036291">
    <property type="entry name" value="NAD(P)-bd_dom_sf"/>
</dbReference>
<dbReference type="GO" id="GO:0035925">
    <property type="term" value="F:mRNA 3'-UTR AU-rich region binding"/>
    <property type="evidence" value="ECO:0007669"/>
    <property type="project" value="TreeGrafter"/>
</dbReference>
<dbReference type="RefSeq" id="WP_205048017.1">
    <property type="nucleotide sequence ID" value="NZ_CAJVAX010000001.1"/>
</dbReference>
<dbReference type="PANTHER" id="PTHR48106">
    <property type="entry name" value="QUINONE OXIDOREDUCTASE PIG3-RELATED"/>
    <property type="match status" value="1"/>
</dbReference>
<protein>
    <submittedName>
        <fullName evidence="4">Oxidoreductase</fullName>
    </submittedName>
</protein>
<dbReference type="InterPro" id="IPR020843">
    <property type="entry name" value="ER"/>
</dbReference>
<name>A0A9W4E0M0_9ACTN</name>
<dbReference type="Proteomes" id="UP001153328">
    <property type="component" value="Unassembled WGS sequence"/>
</dbReference>
<dbReference type="SUPFAM" id="SSF50129">
    <property type="entry name" value="GroES-like"/>
    <property type="match status" value="1"/>
</dbReference>
<dbReference type="SUPFAM" id="SSF51735">
    <property type="entry name" value="NAD(P)-binding Rossmann-fold domains"/>
    <property type="match status" value="1"/>
</dbReference>
<keyword evidence="2" id="KW-0560">Oxidoreductase</keyword>
<dbReference type="Gene3D" id="3.40.50.720">
    <property type="entry name" value="NAD(P)-binding Rossmann-like Domain"/>
    <property type="match status" value="1"/>
</dbReference>
<dbReference type="GO" id="GO:0005829">
    <property type="term" value="C:cytosol"/>
    <property type="evidence" value="ECO:0007669"/>
    <property type="project" value="TreeGrafter"/>
</dbReference>
<dbReference type="EMBL" id="CAJVAX010000001">
    <property type="protein sequence ID" value="CAG7602763.1"/>
    <property type="molecule type" value="Genomic_DNA"/>
</dbReference>
<keyword evidence="1" id="KW-0521">NADP</keyword>
<feature type="domain" description="Enoyl reductase (ER)" evidence="3">
    <location>
        <begin position="10"/>
        <end position="325"/>
    </location>
</feature>
<sequence>MLAIRQHTFGGPEVLVPEEVPEPEPGAGQVRIRVAAAGVQLLDAVLRAGGSPGRPMPPPALPVTPGREVAGTVDAVGHGVDPALLGLRVVADLGTAGGGYAQAALADAAALHRLPAGLDADQAVAMVGTGRTAMAVMELAAPTPGDLAVVTSAAGGVGTLLVQVLRNAGAEVVGLARGADKLDLVRSLGATAVDYAEPQWPAAVSTAVGGRPVTLAVDGVGGAVGRDTMELLGVGGRLVMFGSASGTLTELSAGDVYVRGITVCAAVGARILQRPGGLRPLEERALRAAAHGQLTPVVGLRFALKDAAAAHRALLARATTGKTVLHP</sequence>
<evidence type="ECO:0000259" key="3">
    <source>
        <dbReference type="SMART" id="SM00829"/>
    </source>
</evidence>
<dbReference type="SMART" id="SM00829">
    <property type="entry name" value="PKS_ER"/>
    <property type="match status" value="1"/>
</dbReference>
<dbReference type="InterPro" id="IPR011032">
    <property type="entry name" value="GroES-like_sf"/>
</dbReference>
<evidence type="ECO:0000313" key="5">
    <source>
        <dbReference type="Proteomes" id="UP001153328"/>
    </source>
</evidence>
<dbReference type="InterPro" id="IPR013154">
    <property type="entry name" value="ADH-like_N"/>
</dbReference>
<gene>
    <name evidence="4" type="ORF">SBRY_10557</name>
</gene>
<evidence type="ECO:0000256" key="2">
    <source>
        <dbReference type="ARBA" id="ARBA00023002"/>
    </source>
</evidence>
<evidence type="ECO:0000313" key="4">
    <source>
        <dbReference type="EMBL" id="CAG7602763.1"/>
    </source>
</evidence>
<dbReference type="Pfam" id="PF00107">
    <property type="entry name" value="ADH_zinc_N"/>
    <property type="match status" value="1"/>
</dbReference>